<sequence>MDAVFLNASEFGRIPIDVAEDAHQPVFRHFQNRDDLSSYEKNLEMDGDEELRKFITPTEINILEDDSVVEDCLLPVLRSYNNEDESFLYDPLSDSSILVLRCLVDDHEARTSTPFFKGSELAFNSRNVPSAQVYRELMQIEKRVGGGVW</sequence>
<dbReference type="EMBL" id="JADGJD010000493">
    <property type="protein sequence ID" value="KAJ3050615.1"/>
    <property type="molecule type" value="Genomic_DNA"/>
</dbReference>
<keyword evidence="2" id="KW-1185">Reference proteome</keyword>
<protein>
    <submittedName>
        <fullName evidence="1">Uncharacterized protein</fullName>
    </submittedName>
</protein>
<dbReference type="AlphaFoldDB" id="A0AAD5SDI2"/>
<accession>A0AAD5SDI2</accession>
<name>A0AAD5SDI2_9FUNG</name>
<proteinExistence type="predicted"/>
<gene>
    <name evidence="1" type="ORF">HK097_008394</name>
</gene>
<evidence type="ECO:0000313" key="2">
    <source>
        <dbReference type="Proteomes" id="UP001212841"/>
    </source>
</evidence>
<comment type="caution">
    <text evidence="1">The sequence shown here is derived from an EMBL/GenBank/DDBJ whole genome shotgun (WGS) entry which is preliminary data.</text>
</comment>
<evidence type="ECO:0000313" key="1">
    <source>
        <dbReference type="EMBL" id="KAJ3050615.1"/>
    </source>
</evidence>
<dbReference type="Proteomes" id="UP001212841">
    <property type="component" value="Unassembled WGS sequence"/>
</dbReference>
<organism evidence="1 2">
    <name type="scientific">Rhizophlyctis rosea</name>
    <dbReference type="NCBI Taxonomy" id="64517"/>
    <lineage>
        <taxon>Eukaryota</taxon>
        <taxon>Fungi</taxon>
        <taxon>Fungi incertae sedis</taxon>
        <taxon>Chytridiomycota</taxon>
        <taxon>Chytridiomycota incertae sedis</taxon>
        <taxon>Chytridiomycetes</taxon>
        <taxon>Rhizophlyctidales</taxon>
        <taxon>Rhizophlyctidaceae</taxon>
        <taxon>Rhizophlyctis</taxon>
    </lineage>
</organism>
<reference evidence="1" key="1">
    <citation type="submission" date="2020-05" db="EMBL/GenBank/DDBJ databases">
        <title>Phylogenomic resolution of chytrid fungi.</title>
        <authorList>
            <person name="Stajich J.E."/>
            <person name="Amses K."/>
            <person name="Simmons R."/>
            <person name="Seto K."/>
            <person name="Myers J."/>
            <person name="Bonds A."/>
            <person name="Quandt C.A."/>
            <person name="Barry K."/>
            <person name="Liu P."/>
            <person name="Grigoriev I."/>
            <person name="Longcore J.E."/>
            <person name="James T.Y."/>
        </authorList>
    </citation>
    <scope>NUCLEOTIDE SEQUENCE</scope>
    <source>
        <strain evidence="1">JEL0318</strain>
    </source>
</reference>